<dbReference type="EC" id="4.1.2.4" evidence="3"/>
<proteinExistence type="predicted"/>
<dbReference type="GO" id="GO:0004139">
    <property type="term" value="F:deoxyribose-phosphate aldolase activity"/>
    <property type="evidence" value="ECO:0007669"/>
    <property type="project" value="UniProtKB-UniRule"/>
</dbReference>
<evidence type="ECO:0000256" key="1">
    <source>
        <dbReference type="ARBA" id="ARBA00022490"/>
    </source>
</evidence>
<keyword evidence="2" id="KW-0704">Schiff base</keyword>
<name>A0AAU8DMH3_9ACTN</name>
<dbReference type="SUPFAM" id="SSF51569">
    <property type="entry name" value="Aldolase"/>
    <property type="match status" value="1"/>
</dbReference>
<dbReference type="InterPro" id="IPR013785">
    <property type="entry name" value="Aldolase_TIM"/>
</dbReference>
<dbReference type="InterPro" id="IPR011343">
    <property type="entry name" value="DeoC"/>
</dbReference>
<evidence type="ECO:0000313" key="4">
    <source>
        <dbReference type="EMBL" id="XCG63467.1"/>
    </source>
</evidence>
<protein>
    <recommendedName>
        <fullName evidence="3">Deoxyribose-phosphate aldolase</fullName>
        <ecNumber evidence="3">4.1.2.4</ecNumber>
    </recommendedName>
</protein>
<dbReference type="GO" id="GO:0005737">
    <property type="term" value="C:cytoplasm"/>
    <property type="evidence" value="ECO:0007669"/>
    <property type="project" value="InterPro"/>
</dbReference>
<evidence type="ECO:0000256" key="2">
    <source>
        <dbReference type="ARBA" id="ARBA00023270"/>
    </source>
</evidence>
<sequence>MPPGADGSATIEVHPAATIPAAQLAGRLQHTLIGQAITEAEVRTHAQECLEFGFDAAVVPPTWVAAARQELAGSSVRVSSIIDFPYGMMTTAGRVAETKALVDAGVDELDATVNIALLLSHRVDRFVADLSALVQAASPVGVKVMLELPLLTATQRDKVVAAAVDAGVAFVKNASRGAVGIADPATISFLRRSVPPSVGVKAAGGIKTIEQVRALLIAGADLIGTSSSVSIVGGSARARGSLYSY</sequence>
<dbReference type="PANTHER" id="PTHR10889">
    <property type="entry name" value="DEOXYRIBOSE-PHOSPHATE ALDOLASE"/>
    <property type="match status" value="1"/>
</dbReference>
<dbReference type="GO" id="GO:0009264">
    <property type="term" value="P:deoxyribonucleotide catabolic process"/>
    <property type="evidence" value="ECO:0007669"/>
    <property type="project" value="UniProtKB-UniRule"/>
</dbReference>
<dbReference type="EMBL" id="CP159218">
    <property type="protein sequence ID" value="XCG63467.1"/>
    <property type="molecule type" value="Genomic_DNA"/>
</dbReference>
<dbReference type="PIRSF" id="PIRSF001357">
    <property type="entry name" value="DeoC"/>
    <property type="match status" value="1"/>
</dbReference>
<dbReference type="InterPro" id="IPR002915">
    <property type="entry name" value="DeoC/FbaB/LacD_aldolase"/>
</dbReference>
<dbReference type="NCBIfam" id="TIGR00126">
    <property type="entry name" value="deoC"/>
    <property type="match status" value="1"/>
</dbReference>
<dbReference type="RefSeq" id="WP_353649082.1">
    <property type="nucleotide sequence ID" value="NZ_CP159218.1"/>
</dbReference>
<keyword evidence="1" id="KW-0963">Cytoplasm</keyword>
<accession>A0AAU8DMH3</accession>
<dbReference type="Gene3D" id="3.20.20.70">
    <property type="entry name" value="Aldolase class I"/>
    <property type="match status" value="1"/>
</dbReference>
<dbReference type="SMART" id="SM01133">
    <property type="entry name" value="DeoC"/>
    <property type="match status" value="1"/>
</dbReference>
<dbReference type="AlphaFoldDB" id="A0AAU8DMH3"/>
<organism evidence="4">
    <name type="scientific">Nakamurella sp. A5-74</name>
    <dbReference type="NCBI Taxonomy" id="3158264"/>
    <lineage>
        <taxon>Bacteria</taxon>
        <taxon>Bacillati</taxon>
        <taxon>Actinomycetota</taxon>
        <taxon>Actinomycetes</taxon>
        <taxon>Nakamurellales</taxon>
        <taxon>Nakamurellaceae</taxon>
        <taxon>Nakamurella</taxon>
    </lineage>
</organism>
<reference evidence="4" key="1">
    <citation type="submission" date="2024-05" db="EMBL/GenBank/DDBJ databases">
        <authorList>
            <person name="Cai S.Y."/>
            <person name="Jin L.M."/>
            <person name="Li H.R."/>
        </authorList>
    </citation>
    <scope>NUCLEOTIDE SEQUENCE</scope>
    <source>
        <strain evidence="4">A5-74</strain>
    </source>
</reference>
<evidence type="ECO:0000256" key="3">
    <source>
        <dbReference type="NCBIfam" id="TIGR00126"/>
    </source>
</evidence>
<dbReference type="GO" id="GO:0016052">
    <property type="term" value="P:carbohydrate catabolic process"/>
    <property type="evidence" value="ECO:0007669"/>
    <property type="project" value="TreeGrafter"/>
</dbReference>
<gene>
    <name evidence="4" type="primary">deoC</name>
    <name evidence="4" type="ORF">ABLG96_20100</name>
</gene>
<dbReference type="PANTHER" id="PTHR10889:SF1">
    <property type="entry name" value="DEOXYRIBOSE-PHOSPHATE ALDOLASE"/>
    <property type="match status" value="1"/>
</dbReference>
<keyword evidence="4" id="KW-0456">Lyase</keyword>